<sequence length="370" mass="43032">MNDIKKLADILNATVILLNITTKEVSYLKKNTTNANEPITKFLLANINLLSNHRYQSLNYHLGHILTCQVTNELIICFSFDYSSLTSNSNELMMLHSLTNLRSISQIIYTLYHVSQAPDEDVIITQFSDQQIIKTETTQPFDATTFFNTETDIIKAIIYSHNDQLISALERLSCLKIIGERFASNNLIRGEKDTLISYIAVLNRAIIQWGYPTESAFQLHNELVQEIELTPRFLDFFQIIREMTWYYFKVVQNYRISNFLPLHQRIVKYVKEHITENMTLDDIAKDLNASKKTLNPAFKKEYNVTITQFIRQTKIDTAKELLIASDLTLLEISTLLSFSTTTYFVKTFKEITGLTPNYFRNHFFDHHLHL</sequence>
<evidence type="ECO:0000313" key="6">
    <source>
        <dbReference type="Proteomes" id="UP001556617"/>
    </source>
</evidence>
<evidence type="ECO:0000259" key="4">
    <source>
        <dbReference type="PROSITE" id="PS01124"/>
    </source>
</evidence>
<dbReference type="EMBL" id="JBFPER010000001">
    <property type="protein sequence ID" value="MEX0381181.1"/>
    <property type="molecule type" value="Genomic_DNA"/>
</dbReference>
<evidence type="ECO:0000256" key="2">
    <source>
        <dbReference type="ARBA" id="ARBA00023125"/>
    </source>
</evidence>
<dbReference type="PANTHER" id="PTHR43280:SF28">
    <property type="entry name" value="HTH-TYPE TRANSCRIPTIONAL ACTIVATOR RHAS"/>
    <property type="match status" value="1"/>
</dbReference>
<dbReference type="PROSITE" id="PS01124">
    <property type="entry name" value="HTH_ARAC_FAMILY_2"/>
    <property type="match status" value="1"/>
</dbReference>
<organism evidence="5 6">
    <name type="scientific">Leuconostoc aquikimchii</name>
    <dbReference type="NCBI Taxonomy" id="3236804"/>
    <lineage>
        <taxon>Bacteria</taxon>
        <taxon>Bacillati</taxon>
        <taxon>Bacillota</taxon>
        <taxon>Bacilli</taxon>
        <taxon>Lactobacillales</taxon>
        <taxon>Lactobacillaceae</taxon>
        <taxon>Leuconostoc</taxon>
    </lineage>
</organism>
<name>A0ABV3S4B7_9LACO</name>
<protein>
    <submittedName>
        <fullName evidence="5">Helix-turn-helix transcriptional regulator</fullName>
    </submittedName>
</protein>
<evidence type="ECO:0000256" key="3">
    <source>
        <dbReference type="ARBA" id="ARBA00023163"/>
    </source>
</evidence>
<accession>A0ABV3S4B7</accession>
<feature type="domain" description="HTH araC/xylS-type" evidence="4">
    <location>
        <begin position="264"/>
        <end position="362"/>
    </location>
</feature>
<gene>
    <name evidence="5" type="ORF">AB3K24_07425</name>
</gene>
<reference evidence="5 6" key="1">
    <citation type="submission" date="2024-07" db="EMBL/GenBank/DDBJ databases">
        <authorList>
            <person name="Yun M."/>
        </authorList>
    </citation>
    <scope>NUCLEOTIDE SEQUENCE [LARGE SCALE GENOMIC DNA]</scope>
    <source>
        <strain evidence="5 6">MS01</strain>
    </source>
</reference>
<keyword evidence="3" id="KW-0804">Transcription</keyword>
<dbReference type="Gene3D" id="1.10.10.60">
    <property type="entry name" value="Homeodomain-like"/>
    <property type="match status" value="2"/>
</dbReference>
<comment type="caution">
    <text evidence="5">The sequence shown here is derived from an EMBL/GenBank/DDBJ whole genome shotgun (WGS) entry which is preliminary data.</text>
</comment>
<keyword evidence="2" id="KW-0238">DNA-binding</keyword>
<dbReference type="RefSeq" id="WP_367974775.1">
    <property type="nucleotide sequence ID" value="NZ_JBFPEQ010000001.1"/>
</dbReference>
<dbReference type="InterPro" id="IPR009057">
    <property type="entry name" value="Homeodomain-like_sf"/>
</dbReference>
<evidence type="ECO:0000313" key="5">
    <source>
        <dbReference type="EMBL" id="MEX0381181.1"/>
    </source>
</evidence>
<keyword evidence="1" id="KW-0805">Transcription regulation</keyword>
<dbReference type="SUPFAM" id="SSF46689">
    <property type="entry name" value="Homeodomain-like"/>
    <property type="match status" value="2"/>
</dbReference>
<dbReference type="InterPro" id="IPR018060">
    <property type="entry name" value="HTH_AraC"/>
</dbReference>
<dbReference type="PANTHER" id="PTHR43280">
    <property type="entry name" value="ARAC-FAMILY TRANSCRIPTIONAL REGULATOR"/>
    <property type="match status" value="1"/>
</dbReference>
<dbReference type="SMART" id="SM00342">
    <property type="entry name" value="HTH_ARAC"/>
    <property type="match status" value="1"/>
</dbReference>
<keyword evidence="6" id="KW-1185">Reference proteome</keyword>
<dbReference type="Proteomes" id="UP001556617">
    <property type="component" value="Unassembled WGS sequence"/>
</dbReference>
<proteinExistence type="predicted"/>
<evidence type="ECO:0000256" key="1">
    <source>
        <dbReference type="ARBA" id="ARBA00023015"/>
    </source>
</evidence>
<dbReference type="Pfam" id="PF12833">
    <property type="entry name" value="HTH_18"/>
    <property type="match status" value="1"/>
</dbReference>